<evidence type="ECO:0000256" key="1">
    <source>
        <dbReference type="SAM" id="SignalP"/>
    </source>
</evidence>
<dbReference type="RefSeq" id="WP_008822502.1">
    <property type="nucleotide sequence ID" value="NZ_CAKAQX010000037.1"/>
</dbReference>
<accession>A0A930HZ94</accession>
<feature type="signal peptide" evidence="1">
    <location>
        <begin position="1"/>
        <end position="21"/>
    </location>
</feature>
<dbReference type="GeneID" id="66730939"/>
<dbReference type="AlphaFoldDB" id="A0A930HZ94"/>
<evidence type="ECO:0000313" key="2">
    <source>
        <dbReference type="EMBL" id="MBF1415686.1"/>
    </source>
</evidence>
<evidence type="ECO:0008006" key="4">
    <source>
        <dbReference type="Google" id="ProtNLM"/>
    </source>
</evidence>
<organism evidence="2 3">
    <name type="scientific">Prevotella histicola</name>
    <dbReference type="NCBI Taxonomy" id="470565"/>
    <lineage>
        <taxon>Bacteria</taxon>
        <taxon>Pseudomonadati</taxon>
        <taxon>Bacteroidota</taxon>
        <taxon>Bacteroidia</taxon>
        <taxon>Bacteroidales</taxon>
        <taxon>Prevotellaceae</taxon>
        <taxon>Prevotella</taxon>
    </lineage>
</organism>
<keyword evidence="1" id="KW-0732">Signal</keyword>
<evidence type="ECO:0000313" key="3">
    <source>
        <dbReference type="Proteomes" id="UP000757461"/>
    </source>
</evidence>
<proteinExistence type="predicted"/>
<name>A0A930HZ94_9BACT</name>
<protein>
    <recommendedName>
        <fullName evidence="4">Lipoprotein</fullName>
    </recommendedName>
</protein>
<gene>
    <name evidence="2" type="ORF">HXN33_08925</name>
</gene>
<dbReference type="Proteomes" id="UP000757461">
    <property type="component" value="Unassembled WGS sequence"/>
</dbReference>
<dbReference type="EMBL" id="JABZSQ010000194">
    <property type="protein sequence ID" value="MBF1415686.1"/>
    <property type="molecule type" value="Genomic_DNA"/>
</dbReference>
<dbReference type="PROSITE" id="PS51257">
    <property type="entry name" value="PROKAR_LIPOPROTEIN"/>
    <property type="match status" value="1"/>
</dbReference>
<comment type="caution">
    <text evidence="2">The sequence shown here is derived from an EMBL/GenBank/DDBJ whole genome shotgun (WGS) entry which is preliminary data.</text>
</comment>
<reference evidence="2" key="1">
    <citation type="submission" date="2020-04" db="EMBL/GenBank/DDBJ databases">
        <title>Deep metagenomics examines the oral microbiome during advanced dental caries in children, revealing novel taxa and co-occurrences with host molecules.</title>
        <authorList>
            <person name="Baker J.L."/>
            <person name="Morton J.T."/>
            <person name="Dinis M."/>
            <person name="Alvarez R."/>
            <person name="Tran N.C."/>
            <person name="Knight R."/>
            <person name="Edlund A."/>
        </authorList>
    </citation>
    <scope>NUCLEOTIDE SEQUENCE</scope>
    <source>
        <strain evidence="2">JCVI_25_bin.9</strain>
    </source>
</reference>
<feature type="chain" id="PRO_5036910229" description="Lipoprotein" evidence="1">
    <location>
        <begin position="22"/>
        <end position="288"/>
    </location>
</feature>
<sequence length="288" mass="32605">MRQITKLFLALAIVASPLTFTSCDDDSLYSGNDYYDDLVANAVQNYYRVFPNGSSNTAAYNWFITYYPDAYTSELEAFMNAIGGDIYWDDYNNGRYVWNNNYNQRQESQNNSLLEEARTLTGEWEGSMVYEYTDDSTKKRVSDQFKANMKFFQYNSSANSLGGNGVEVDTNAKGDQQTLAFSWYVNTDGNIYIKYTKSGNVFVLDSKSDKNGFHLGYEKEKGYDTFFGTAFSTNTTDVLRFDLARQQPASAKATNSLTRAANQATFGAAKKNDFAKYSTDAVNRLHVR</sequence>